<reference evidence="2 3" key="1">
    <citation type="journal article" date="2007" name="Proc. Natl. Acad. Sci. U.S.A.">
        <title>The genome of Syntrophus aciditrophicus: life at the thermodynamic limit of microbial growth.</title>
        <authorList>
            <person name="McInerney M.J."/>
            <person name="Rohlin L."/>
            <person name="Mouttaki H."/>
            <person name="Kim U."/>
            <person name="Krupp R.S."/>
            <person name="Rios-Hernandez L."/>
            <person name="Sieber J."/>
            <person name="Struchtemeyer C.G."/>
            <person name="Bhattacharyya A."/>
            <person name="Campbell J.W."/>
            <person name="Gunsalus R.P."/>
        </authorList>
    </citation>
    <scope>NUCLEOTIDE SEQUENCE [LARGE SCALE GENOMIC DNA]</scope>
    <source>
        <strain evidence="2 3">SB</strain>
    </source>
</reference>
<proteinExistence type="predicted"/>
<dbReference type="STRING" id="56780.SYN_01141"/>
<dbReference type="CAZy" id="GT4">
    <property type="family name" value="Glycosyltransferase Family 4"/>
</dbReference>
<keyword evidence="3" id="KW-1185">Reference proteome</keyword>
<dbReference type="InterPro" id="IPR050194">
    <property type="entry name" value="Glycosyltransferase_grp1"/>
</dbReference>
<dbReference type="Pfam" id="PF00534">
    <property type="entry name" value="Glycos_transf_1"/>
    <property type="match status" value="1"/>
</dbReference>
<protein>
    <submittedName>
        <fullName evidence="2">Glycosyltransferase</fullName>
    </submittedName>
</protein>
<evidence type="ECO:0000313" key="3">
    <source>
        <dbReference type="Proteomes" id="UP000001933"/>
    </source>
</evidence>
<gene>
    <name evidence="2" type="ORF">SYN_01141</name>
</gene>
<evidence type="ECO:0000313" key="2">
    <source>
        <dbReference type="EMBL" id="ABC76265.1"/>
    </source>
</evidence>
<dbReference type="EMBL" id="CP000252">
    <property type="protein sequence ID" value="ABC76265.1"/>
    <property type="molecule type" value="Genomic_DNA"/>
</dbReference>
<dbReference type="CDD" id="cd03801">
    <property type="entry name" value="GT4_PimA-like"/>
    <property type="match status" value="1"/>
</dbReference>
<dbReference type="HOGENOM" id="CLU_009583_14_0_7"/>
<dbReference type="eggNOG" id="COG0438">
    <property type="taxonomic scope" value="Bacteria"/>
</dbReference>
<organism evidence="2 3">
    <name type="scientific">Syntrophus aciditrophicus (strain SB)</name>
    <dbReference type="NCBI Taxonomy" id="56780"/>
    <lineage>
        <taxon>Bacteria</taxon>
        <taxon>Pseudomonadati</taxon>
        <taxon>Thermodesulfobacteriota</taxon>
        <taxon>Syntrophia</taxon>
        <taxon>Syntrophales</taxon>
        <taxon>Syntrophaceae</taxon>
        <taxon>Syntrophus</taxon>
    </lineage>
</organism>
<dbReference type="PANTHER" id="PTHR45947">
    <property type="entry name" value="SULFOQUINOVOSYL TRANSFERASE SQD2"/>
    <property type="match status" value="1"/>
</dbReference>
<feature type="domain" description="Glycosyl transferase family 1" evidence="1">
    <location>
        <begin position="197"/>
        <end position="331"/>
    </location>
</feature>
<name>Q2LPR2_SYNAS</name>
<dbReference type="InParanoid" id="Q2LPR2"/>
<dbReference type="Proteomes" id="UP000001933">
    <property type="component" value="Chromosome"/>
</dbReference>
<dbReference type="Gene3D" id="3.40.50.2000">
    <property type="entry name" value="Glycogen Phosphorylase B"/>
    <property type="match status" value="2"/>
</dbReference>
<evidence type="ECO:0000259" key="1">
    <source>
        <dbReference type="Pfam" id="PF00534"/>
    </source>
</evidence>
<dbReference type="KEGG" id="sat:SYN_01141"/>
<dbReference type="GO" id="GO:0016757">
    <property type="term" value="F:glycosyltransferase activity"/>
    <property type="evidence" value="ECO:0007669"/>
    <property type="project" value="InterPro"/>
</dbReference>
<dbReference type="InterPro" id="IPR001296">
    <property type="entry name" value="Glyco_trans_1"/>
</dbReference>
<accession>Q2LPR2</accession>
<sequence length="387" mass="43044">MKTKNEPSGPPMEEYEGSTMKILLISPLPPPPGGITTWTEKYVEWAKDHSICAEVVNNAVIGGRATHLGSKREISSEIQRTRRILTELKRKISMCRPDAVHLNSPCGRFGIMRDYLCALAVKKKGIPVIVHFRCNIEDQINNSRLSLYFFKKLAASANSILVLNSPSKEFVLKHARRDSRQVANFIDDDYVIEQPKPISPEIRKVLFVGNVLESKGAKEIVSAASDFPGTEFILAGPVEDKVSSLNAPGNVRLLRKQIPHEEIRDLLDEADVFLFPSYTEGFSNAMLEAMARGVPIIATGVGANADMIEDSGGMLVRAGSVPDIVHSLRSISPASVRERMSRWNVNKVRDAYLINRVMECLIGIYDEVINDERKYGKVHMDLVSNSL</sequence>
<dbReference type="AlphaFoldDB" id="Q2LPR2"/>
<dbReference type="PANTHER" id="PTHR45947:SF3">
    <property type="entry name" value="SULFOQUINOVOSYL TRANSFERASE SQD2"/>
    <property type="match status" value="1"/>
</dbReference>
<dbReference type="SUPFAM" id="SSF53756">
    <property type="entry name" value="UDP-Glycosyltransferase/glycogen phosphorylase"/>
    <property type="match status" value="1"/>
</dbReference>